<dbReference type="Proteomes" id="UP000198694">
    <property type="component" value="Unassembled WGS sequence"/>
</dbReference>
<dbReference type="AlphaFoldDB" id="A0A1G8YIF4"/>
<accession>A0A1G8YIF4</accession>
<dbReference type="RefSeq" id="WP_093212895.1">
    <property type="nucleotide sequence ID" value="NZ_FNFL01000002.1"/>
</dbReference>
<organism evidence="1 2">
    <name type="scientific">Sediminibacillus albus</name>
    <dbReference type="NCBI Taxonomy" id="407036"/>
    <lineage>
        <taxon>Bacteria</taxon>
        <taxon>Bacillati</taxon>
        <taxon>Bacillota</taxon>
        <taxon>Bacilli</taxon>
        <taxon>Bacillales</taxon>
        <taxon>Bacillaceae</taxon>
        <taxon>Sediminibacillus</taxon>
    </lineage>
</organism>
<dbReference type="STRING" id="407036.SAMN05216243_1636"/>
<dbReference type="EMBL" id="FNFL01000002">
    <property type="protein sequence ID" value="SDK02531.1"/>
    <property type="molecule type" value="Genomic_DNA"/>
</dbReference>
<evidence type="ECO:0000313" key="1">
    <source>
        <dbReference type="EMBL" id="SDK02531.1"/>
    </source>
</evidence>
<evidence type="ECO:0000313" key="2">
    <source>
        <dbReference type="Proteomes" id="UP000198694"/>
    </source>
</evidence>
<reference evidence="1 2" key="1">
    <citation type="submission" date="2016-10" db="EMBL/GenBank/DDBJ databases">
        <authorList>
            <person name="de Groot N.N."/>
        </authorList>
    </citation>
    <scope>NUCLEOTIDE SEQUENCE [LARGE SCALE GENOMIC DNA]</scope>
    <source>
        <strain evidence="1 2">CGMCC 1.6502</strain>
    </source>
</reference>
<dbReference type="OrthoDB" id="1955171at2"/>
<dbReference type="InterPro" id="IPR025916">
    <property type="entry name" value="YdjO"/>
</dbReference>
<dbReference type="Pfam" id="PF14169">
    <property type="entry name" value="YdjO"/>
    <property type="match status" value="1"/>
</dbReference>
<sequence>MAYYNNKKEPTPEVETNIWSCTSDDCAGWMREDFTFEETPACPLCQSKMEKGVKTLPQIN</sequence>
<proteinExistence type="predicted"/>
<keyword evidence="2" id="KW-1185">Reference proteome</keyword>
<name>A0A1G8YIF4_9BACI</name>
<gene>
    <name evidence="1" type="ORF">SAMN05216243_1636</name>
</gene>
<protein>
    <submittedName>
        <fullName evidence="1">Cold-inducible protein YdjO</fullName>
    </submittedName>
</protein>